<dbReference type="Gene3D" id="1.20.140.10">
    <property type="entry name" value="Butyryl-CoA Dehydrogenase, subunit A, domain 3"/>
    <property type="match status" value="1"/>
</dbReference>
<reference evidence="2 3" key="1">
    <citation type="journal article" date="2014" name="Genome Announc.">
        <title>Draft Genome Sequence of Paenibacillus pini JCM 16418T, Isolated from the Rhizosphere of Pine Tree.</title>
        <authorList>
            <person name="Yuki M."/>
            <person name="Oshima K."/>
            <person name="Suda W."/>
            <person name="Oshida Y."/>
            <person name="Kitamura K."/>
            <person name="Iida Y."/>
            <person name="Hattori M."/>
            <person name="Ohkuma M."/>
        </authorList>
    </citation>
    <scope>NUCLEOTIDE SEQUENCE [LARGE SCALE GENOMIC DNA]</scope>
    <source>
        <strain evidence="2 3">JCM 16418</strain>
    </source>
</reference>
<dbReference type="PANTHER" id="PTHR36117:SF3">
    <property type="entry name" value="4-HYDROXYPHENYLACETATE 3-MONOOXYGENASE-RELATED"/>
    <property type="match status" value="1"/>
</dbReference>
<evidence type="ECO:0000259" key="1">
    <source>
        <dbReference type="Pfam" id="PF03241"/>
    </source>
</evidence>
<dbReference type="SUPFAM" id="SSF47203">
    <property type="entry name" value="Acyl-CoA dehydrogenase C-terminal domain-like"/>
    <property type="match status" value="1"/>
</dbReference>
<gene>
    <name evidence="2" type="ORF">JCM16418_4066</name>
</gene>
<dbReference type="InterPro" id="IPR004925">
    <property type="entry name" value="HpaB/PvcC/4-BUDH"/>
</dbReference>
<name>W7Z6E9_9BACL</name>
<proteinExistence type="predicted"/>
<protein>
    <submittedName>
        <fullName evidence="2">4-hydroxyphenylacetate 3-monooxygenase</fullName>
    </submittedName>
</protein>
<sequence length="86" mass="9956">MIPSGLDFGSGMNKYLSTYLKGTDWKAQDKTALFRLAWELSSNGFGGRQMLYERFFFGDQTTVTNRLYSGYPDKEKYMELIKPFLS</sequence>
<dbReference type="PANTHER" id="PTHR36117">
    <property type="entry name" value="4-HYDROXYPHENYLACETATE 3-MONOOXYGENASE-RELATED"/>
    <property type="match status" value="1"/>
</dbReference>
<dbReference type="InterPro" id="IPR024719">
    <property type="entry name" value="HpaB/PvcC/4-BUDH_C"/>
</dbReference>
<dbReference type="GO" id="GO:0016627">
    <property type="term" value="F:oxidoreductase activity, acting on the CH-CH group of donors"/>
    <property type="evidence" value="ECO:0007669"/>
    <property type="project" value="InterPro"/>
</dbReference>
<dbReference type="Proteomes" id="UP000019364">
    <property type="component" value="Unassembled WGS sequence"/>
</dbReference>
<dbReference type="STRING" id="1236976.JCM16418_4066"/>
<accession>W7Z6E9</accession>
<comment type="caution">
    <text evidence="2">The sequence shown here is derived from an EMBL/GenBank/DDBJ whole genome shotgun (WGS) entry which is preliminary data.</text>
</comment>
<keyword evidence="3" id="KW-1185">Reference proteome</keyword>
<organism evidence="2 3">
    <name type="scientific">Paenibacillus pini JCM 16418</name>
    <dbReference type="NCBI Taxonomy" id="1236976"/>
    <lineage>
        <taxon>Bacteria</taxon>
        <taxon>Bacillati</taxon>
        <taxon>Bacillota</taxon>
        <taxon>Bacilli</taxon>
        <taxon>Bacillales</taxon>
        <taxon>Paenibacillaceae</taxon>
        <taxon>Paenibacillus</taxon>
    </lineage>
</organism>
<evidence type="ECO:0000313" key="3">
    <source>
        <dbReference type="Proteomes" id="UP000019364"/>
    </source>
</evidence>
<feature type="domain" description="HpaB/PvcC/4-BUDH C-terminal" evidence="1">
    <location>
        <begin position="1"/>
        <end position="85"/>
    </location>
</feature>
<dbReference type="AlphaFoldDB" id="W7Z6E9"/>
<dbReference type="GO" id="GO:0004497">
    <property type="term" value="F:monooxygenase activity"/>
    <property type="evidence" value="ECO:0007669"/>
    <property type="project" value="UniProtKB-KW"/>
</dbReference>
<dbReference type="eggNOG" id="COG2368">
    <property type="taxonomic scope" value="Bacteria"/>
</dbReference>
<dbReference type="InterPro" id="IPR036250">
    <property type="entry name" value="AcylCo_DH-like_C"/>
</dbReference>
<keyword evidence="2" id="KW-0560">Oxidoreductase</keyword>
<evidence type="ECO:0000313" key="2">
    <source>
        <dbReference type="EMBL" id="GAF09904.1"/>
    </source>
</evidence>
<dbReference type="EMBL" id="BAVZ01000016">
    <property type="protein sequence ID" value="GAF09904.1"/>
    <property type="molecule type" value="Genomic_DNA"/>
</dbReference>
<dbReference type="Pfam" id="PF03241">
    <property type="entry name" value="HpaB"/>
    <property type="match status" value="1"/>
</dbReference>
<keyword evidence="2" id="KW-0503">Monooxygenase</keyword>